<dbReference type="RefSeq" id="WP_166351927.1">
    <property type="nucleotide sequence ID" value="NZ_CP088280.1"/>
</dbReference>
<dbReference type="InterPro" id="IPR000792">
    <property type="entry name" value="Tscrpt_reg_LuxR_C"/>
</dbReference>
<keyword evidence="5" id="KW-0804">Transcription</keyword>
<dbReference type="PANTHER" id="PTHR44688">
    <property type="entry name" value="DNA-BINDING TRANSCRIPTIONAL ACTIVATOR DEVR_DOSR"/>
    <property type="match status" value="1"/>
</dbReference>
<feature type="domain" description="Response regulatory" evidence="8">
    <location>
        <begin position="17"/>
        <end position="131"/>
    </location>
</feature>
<evidence type="ECO:0000259" key="8">
    <source>
        <dbReference type="PROSITE" id="PS50110"/>
    </source>
</evidence>
<protein>
    <submittedName>
        <fullName evidence="9">Response regulator transcription factor</fullName>
    </submittedName>
</protein>
<evidence type="ECO:0000256" key="6">
    <source>
        <dbReference type="PROSITE-ProRule" id="PRU00169"/>
    </source>
</evidence>
<dbReference type="Gene3D" id="1.10.10.10">
    <property type="entry name" value="Winged helix-like DNA-binding domain superfamily/Winged helix DNA-binding domain"/>
    <property type="match status" value="1"/>
</dbReference>
<dbReference type="Proteomes" id="UP000564836">
    <property type="component" value="Chromosome"/>
</dbReference>
<dbReference type="EMBL" id="CP088280">
    <property type="protein sequence ID" value="UGX90495.1"/>
    <property type="molecule type" value="Genomic_DNA"/>
</dbReference>
<dbReference type="CDD" id="cd06170">
    <property type="entry name" value="LuxR_C_like"/>
    <property type="match status" value="1"/>
</dbReference>
<evidence type="ECO:0000313" key="11">
    <source>
        <dbReference type="Proteomes" id="UP000564836"/>
    </source>
</evidence>
<evidence type="ECO:0000256" key="1">
    <source>
        <dbReference type="ARBA" id="ARBA00022553"/>
    </source>
</evidence>
<dbReference type="SUPFAM" id="SSF52172">
    <property type="entry name" value="CheY-like"/>
    <property type="match status" value="1"/>
</dbReference>
<dbReference type="GO" id="GO:0003677">
    <property type="term" value="F:DNA binding"/>
    <property type="evidence" value="ECO:0007669"/>
    <property type="project" value="UniProtKB-KW"/>
</dbReference>
<dbReference type="PANTHER" id="PTHR44688:SF16">
    <property type="entry name" value="DNA-BINDING TRANSCRIPTIONAL ACTIVATOR DEVR_DOSR"/>
    <property type="match status" value="1"/>
</dbReference>
<dbReference type="GO" id="GO:0006355">
    <property type="term" value="P:regulation of DNA-templated transcription"/>
    <property type="evidence" value="ECO:0007669"/>
    <property type="project" value="InterPro"/>
</dbReference>
<dbReference type="SMART" id="SM00421">
    <property type="entry name" value="HTH_LUXR"/>
    <property type="match status" value="1"/>
</dbReference>
<proteinExistence type="predicted"/>
<evidence type="ECO:0000313" key="9">
    <source>
        <dbReference type="EMBL" id="NYY93604.1"/>
    </source>
</evidence>
<gene>
    <name evidence="10" type="ORF">G6321_00032275</name>
    <name evidence="9" type="ORF">G6321_36015</name>
</gene>
<keyword evidence="4" id="KW-0238">DNA-binding</keyword>
<evidence type="ECO:0000256" key="5">
    <source>
        <dbReference type="ARBA" id="ARBA00023163"/>
    </source>
</evidence>
<feature type="domain" description="HTH luxR-type" evidence="7">
    <location>
        <begin position="147"/>
        <end position="212"/>
    </location>
</feature>
<dbReference type="InterPro" id="IPR016032">
    <property type="entry name" value="Sig_transdc_resp-reg_C-effctor"/>
</dbReference>
<name>A0A7Z0TTX1_9BRAD</name>
<dbReference type="Pfam" id="PF00072">
    <property type="entry name" value="Response_reg"/>
    <property type="match status" value="1"/>
</dbReference>
<dbReference type="CDD" id="cd17537">
    <property type="entry name" value="REC_FixJ"/>
    <property type="match status" value="1"/>
</dbReference>
<accession>A0A7Z0TTX1</accession>
<organism evidence="9">
    <name type="scientific">Bradyrhizobium barranii subsp. barranii</name>
    <dbReference type="NCBI Taxonomy" id="2823807"/>
    <lineage>
        <taxon>Bacteria</taxon>
        <taxon>Pseudomonadati</taxon>
        <taxon>Pseudomonadota</taxon>
        <taxon>Alphaproteobacteria</taxon>
        <taxon>Hyphomicrobiales</taxon>
        <taxon>Nitrobacteraceae</taxon>
        <taxon>Bradyrhizobium</taxon>
        <taxon>Bradyrhizobium barranii</taxon>
    </lineage>
</organism>
<dbReference type="SUPFAM" id="SSF46894">
    <property type="entry name" value="C-terminal effector domain of the bipartite response regulators"/>
    <property type="match status" value="1"/>
</dbReference>
<dbReference type="Gene3D" id="3.40.50.2300">
    <property type="match status" value="1"/>
</dbReference>
<dbReference type="EMBL" id="JACBFH010000001">
    <property type="protein sequence ID" value="NYY93604.1"/>
    <property type="molecule type" value="Genomic_DNA"/>
</dbReference>
<reference evidence="10 11" key="3">
    <citation type="journal article" date="2022" name="Int. J. Syst. Evol. Microbiol.">
        <title>Strains of Bradyrhizobium barranii sp. nov. associated with legumes native to Canada are symbionts of soybeans and belong to different subspecies (subsp. barranii subsp. nov. and subsp. apii subsp. nov.) and symbiovars (sv. glycinearum and sv. septentrionale).</title>
        <authorList>
            <person name="Bromfield E.S.P."/>
            <person name="Cloutier S."/>
            <person name="Wasai-Hara S."/>
            <person name="Minamisawa K."/>
        </authorList>
    </citation>
    <scope>NUCLEOTIDE SEQUENCE [LARGE SCALE GENOMIC DNA]</scope>
    <source>
        <strain evidence="10 11">323S2</strain>
    </source>
</reference>
<dbReference type="PROSITE" id="PS00622">
    <property type="entry name" value="HTH_LUXR_1"/>
    <property type="match status" value="1"/>
</dbReference>
<dbReference type="InterPro" id="IPR036388">
    <property type="entry name" value="WH-like_DNA-bd_sf"/>
</dbReference>
<evidence type="ECO:0000256" key="3">
    <source>
        <dbReference type="ARBA" id="ARBA00023015"/>
    </source>
</evidence>
<feature type="modified residue" description="4-aspartylphosphate" evidence="6">
    <location>
        <position position="66"/>
    </location>
</feature>
<evidence type="ECO:0000313" key="10">
    <source>
        <dbReference type="EMBL" id="UGX90495.1"/>
    </source>
</evidence>
<keyword evidence="1 6" id="KW-0597">Phosphoprotein</keyword>
<keyword evidence="2" id="KW-0902">Two-component regulatory system</keyword>
<dbReference type="AlphaFoldDB" id="A0A7Z0TTX1"/>
<evidence type="ECO:0000256" key="2">
    <source>
        <dbReference type="ARBA" id="ARBA00023012"/>
    </source>
</evidence>
<dbReference type="Pfam" id="PF00196">
    <property type="entry name" value="GerE"/>
    <property type="match status" value="1"/>
</dbReference>
<dbReference type="PROSITE" id="PS50043">
    <property type="entry name" value="HTH_LUXR_2"/>
    <property type="match status" value="1"/>
</dbReference>
<dbReference type="SMART" id="SM00448">
    <property type="entry name" value="REC"/>
    <property type="match status" value="1"/>
</dbReference>
<dbReference type="InterPro" id="IPR011006">
    <property type="entry name" value="CheY-like_superfamily"/>
</dbReference>
<dbReference type="PROSITE" id="PS50110">
    <property type="entry name" value="RESPONSE_REGULATORY"/>
    <property type="match status" value="1"/>
</dbReference>
<sequence length="223" mass="24333">MTRPNQVQPPAQSSSSVVIIVDDDASIRASLDSLFRSVGLETRLFGSPAELLGGVMPDKPACIVLDVRLPGVSGLDLQGQLTRHGIRYPIIFMTGHGDIPMSVRAMKAGAVDFLSKPFRDQDMLDAVTAALERDAQRRAEAATKEDIRIQYESLTAREREVMGHVTAGLMNKQVAGLIGLSEITVKIHRGNVMRKMEVRSLADLVRKAEALGISQNRKTTDQT</sequence>
<dbReference type="FunFam" id="3.40.50.2300:FF:000018">
    <property type="entry name" value="DNA-binding transcriptional regulator NtrC"/>
    <property type="match status" value="1"/>
</dbReference>
<reference evidence="10 11" key="1">
    <citation type="journal article" date="2017" name="Syst. Appl. Microbiol.">
        <title>Soybeans inoculated with root zone soils of Canadian native legumes harbour diverse and novel Bradyrhizobium spp. that possess agricultural potential.</title>
        <authorList>
            <person name="Bromfield E.S.P."/>
            <person name="Cloutier S."/>
            <person name="Tambong J.T."/>
            <person name="Tran Thi T.V."/>
        </authorList>
    </citation>
    <scope>NUCLEOTIDE SEQUENCE [LARGE SCALE GENOMIC DNA]</scope>
    <source>
        <strain evidence="10 11">323S2</strain>
    </source>
</reference>
<dbReference type="PRINTS" id="PR00038">
    <property type="entry name" value="HTHLUXR"/>
</dbReference>
<dbReference type="GO" id="GO:0000160">
    <property type="term" value="P:phosphorelay signal transduction system"/>
    <property type="evidence" value="ECO:0007669"/>
    <property type="project" value="UniProtKB-KW"/>
</dbReference>
<evidence type="ECO:0000256" key="4">
    <source>
        <dbReference type="ARBA" id="ARBA00023125"/>
    </source>
</evidence>
<evidence type="ECO:0000259" key="7">
    <source>
        <dbReference type="PROSITE" id="PS50043"/>
    </source>
</evidence>
<keyword evidence="3" id="KW-0805">Transcription regulation</keyword>
<reference evidence="9" key="2">
    <citation type="submission" date="2020-06" db="EMBL/GenBank/DDBJ databases">
        <title>Whole Genome Sequence of Bradyrhizobium sp. Strain 323S2.</title>
        <authorList>
            <person name="Bromfield E.S.P."/>
        </authorList>
    </citation>
    <scope>NUCLEOTIDE SEQUENCE [LARGE SCALE GENOMIC DNA]</scope>
    <source>
        <strain evidence="9">323S2</strain>
    </source>
</reference>
<dbReference type="InterPro" id="IPR001789">
    <property type="entry name" value="Sig_transdc_resp-reg_receiver"/>
</dbReference>